<evidence type="ECO:0000313" key="3">
    <source>
        <dbReference type="Proteomes" id="UP000194127"/>
    </source>
</evidence>
<dbReference type="RefSeq" id="XP_024337327.1">
    <property type="nucleotide sequence ID" value="XM_024486097.1"/>
</dbReference>
<dbReference type="Proteomes" id="UP000194127">
    <property type="component" value="Unassembled WGS sequence"/>
</dbReference>
<name>A0A1X6MWF0_9APHY</name>
<evidence type="ECO:0000313" key="2">
    <source>
        <dbReference type="EMBL" id="OSX60533.1"/>
    </source>
</evidence>
<evidence type="ECO:0000256" key="1">
    <source>
        <dbReference type="SAM" id="MobiDB-lite"/>
    </source>
</evidence>
<dbReference type="GeneID" id="36331046"/>
<sequence length="251" mass="27991">MCKQDLMQVSNSVGIPSKEKKDRPQGSCANIPVPPPQLSIEEAHQSGSESEPALMHAADSHHHASWPLVMYEAWVIMAIRTGRDSRLDGVYKQLLQVENELDVVRREYQTLEGWCDTLVATLIQHNITVPEYPPSQAQTGSAWTQKRGAGGKWLLEGVECSMSGLDDSLYCPRMEDACYHMRDDEHGSGMFKTTPHQMFRHHGVIKGLLMSQVCHSGCQEHIVHAEALRHVCDPLAALVLTHLGFTAYLIV</sequence>
<feature type="region of interest" description="Disordered" evidence="1">
    <location>
        <begin position="1"/>
        <end position="58"/>
    </location>
</feature>
<reference evidence="2 3" key="1">
    <citation type="submission" date="2017-04" db="EMBL/GenBank/DDBJ databases">
        <title>Genome Sequence of the Model Brown-Rot Fungus Postia placenta SB12.</title>
        <authorList>
            <consortium name="DOE Joint Genome Institute"/>
            <person name="Gaskell J."/>
            <person name="Kersten P."/>
            <person name="Larrondo L.F."/>
            <person name="Canessa P."/>
            <person name="Martinez D."/>
            <person name="Hibbett D."/>
            <person name="Schmoll M."/>
            <person name="Kubicek C.P."/>
            <person name="Martinez A.T."/>
            <person name="Yadav J."/>
            <person name="Master E."/>
            <person name="Magnuson J.K."/>
            <person name="James T."/>
            <person name="Yaver D."/>
            <person name="Berka R."/>
            <person name="Labutti K."/>
            <person name="Lipzen A."/>
            <person name="Aerts A."/>
            <person name="Barry K."/>
            <person name="Henrissat B."/>
            <person name="Blanchette R."/>
            <person name="Grigoriev I."/>
            <person name="Cullen D."/>
        </authorList>
    </citation>
    <scope>NUCLEOTIDE SEQUENCE [LARGE SCALE GENOMIC DNA]</scope>
    <source>
        <strain evidence="2 3">MAD-698-R-SB12</strain>
    </source>
</reference>
<organism evidence="2 3">
    <name type="scientific">Postia placenta MAD-698-R-SB12</name>
    <dbReference type="NCBI Taxonomy" id="670580"/>
    <lineage>
        <taxon>Eukaryota</taxon>
        <taxon>Fungi</taxon>
        <taxon>Dikarya</taxon>
        <taxon>Basidiomycota</taxon>
        <taxon>Agaricomycotina</taxon>
        <taxon>Agaricomycetes</taxon>
        <taxon>Polyporales</taxon>
        <taxon>Adustoporiaceae</taxon>
        <taxon>Rhodonia</taxon>
    </lineage>
</organism>
<keyword evidence="3" id="KW-1185">Reference proteome</keyword>
<proteinExistence type="predicted"/>
<dbReference type="EMBL" id="KZ110600">
    <property type="protein sequence ID" value="OSX60533.1"/>
    <property type="molecule type" value="Genomic_DNA"/>
</dbReference>
<dbReference type="OrthoDB" id="10268916at2759"/>
<dbReference type="AlphaFoldDB" id="A0A1X6MWF0"/>
<protein>
    <submittedName>
        <fullName evidence="2">Uncharacterized protein</fullName>
    </submittedName>
</protein>
<accession>A0A1X6MWF0</accession>
<gene>
    <name evidence="2" type="ORF">POSPLADRAFT_1147755</name>
</gene>